<evidence type="ECO:0000259" key="2">
    <source>
        <dbReference type="PROSITE" id="PS50878"/>
    </source>
</evidence>
<keyword evidence="1" id="KW-0472">Membrane</keyword>
<dbReference type="InterPro" id="IPR043502">
    <property type="entry name" value="DNA/RNA_pol_sf"/>
</dbReference>
<dbReference type="SUPFAM" id="SSF56672">
    <property type="entry name" value="DNA/RNA polymerases"/>
    <property type="match status" value="1"/>
</dbReference>
<dbReference type="InterPro" id="IPR000477">
    <property type="entry name" value="RT_dom"/>
</dbReference>
<dbReference type="Pfam" id="PF13966">
    <property type="entry name" value="zf-RVT"/>
    <property type="match status" value="1"/>
</dbReference>
<dbReference type="Proteomes" id="UP000233837">
    <property type="component" value="Unassembled WGS sequence"/>
</dbReference>
<gene>
    <name evidence="3" type="ORF">MA16_Dca008523</name>
</gene>
<dbReference type="PANTHER" id="PTHR33116:SF66">
    <property type="entry name" value="REVERSE TRANSCRIPTASE ZINC-BINDING DOMAIN-CONTAINING PROTEIN"/>
    <property type="match status" value="1"/>
</dbReference>
<dbReference type="EMBL" id="KZ501875">
    <property type="protein sequence ID" value="PKU87427.1"/>
    <property type="molecule type" value="Genomic_DNA"/>
</dbReference>
<dbReference type="InterPro" id="IPR026960">
    <property type="entry name" value="RVT-Znf"/>
</dbReference>
<dbReference type="Gene3D" id="3.30.70.270">
    <property type="match status" value="1"/>
</dbReference>
<protein>
    <submittedName>
        <fullName evidence="3">Ribonuclease H protein</fullName>
    </submittedName>
</protein>
<dbReference type="InterPro" id="IPR043128">
    <property type="entry name" value="Rev_trsase/Diguanyl_cyclase"/>
</dbReference>
<feature type="transmembrane region" description="Helical" evidence="1">
    <location>
        <begin position="523"/>
        <end position="540"/>
    </location>
</feature>
<organism evidence="3 4">
    <name type="scientific">Dendrobium catenatum</name>
    <dbReference type="NCBI Taxonomy" id="906689"/>
    <lineage>
        <taxon>Eukaryota</taxon>
        <taxon>Viridiplantae</taxon>
        <taxon>Streptophyta</taxon>
        <taxon>Embryophyta</taxon>
        <taxon>Tracheophyta</taxon>
        <taxon>Spermatophyta</taxon>
        <taxon>Magnoliopsida</taxon>
        <taxon>Liliopsida</taxon>
        <taxon>Asparagales</taxon>
        <taxon>Orchidaceae</taxon>
        <taxon>Epidendroideae</taxon>
        <taxon>Malaxideae</taxon>
        <taxon>Dendrobiinae</taxon>
        <taxon>Dendrobium</taxon>
    </lineage>
</organism>
<evidence type="ECO:0000256" key="1">
    <source>
        <dbReference type="SAM" id="Phobius"/>
    </source>
</evidence>
<keyword evidence="4" id="KW-1185">Reference proteome</keyword>
<dbReference type="STRING" id="906689.A0A2I0XHN0"/>
<feature type="domain" description="Reverse transcriptase" evidence="2">
    <location>
        <begin position="1"/>
        <end position="159"/>
    </location>
</feature>
<keyword evidence="1" id="KW-1133">Transmembrane helix</keyword>
<sequence>MLAKGFPPIFISWIKSCISDVHFSVAINGSLEGFFSSTSGLRQGCPLSSYLFTIVMDGLSECFEEAKRFNHFSGISLGNLAITHLLYADDLLVFSKANLEEADHLKSILQRFADSAGLNINPAKSSILFSKNCQLSQAISDLLNIPLTDSPLKYLGLPIFYKRISQIDFQPLIMKVTKALEGWKVKMLSFGGRVQYMRYFIFNTIAYWIRGSILPKSCLKILNKLCSRFLYGRDIMSRKLHLIAWKDIFLPKANGGLGLPSLDSLIFNFSCSMIWRFLHGKGLLFSSWKNICISLWSPIPKFCSSYWKHISKVALLIKHCLNLRINPNCNFSICWDPWFFGKSLMELRNMDADCIWMEDFKKAGTTEIIRNGQWVLPFTWPVYIKNQILSVPISDTNPSCLWLNSGIVSNKIFSKEFFKHYPVMNWHHFIWNKHYSIRFSSFGWLAFKNGLKTADNLIQRGIQVNPGCCFCHDCRDSTSHLFFECDFSFKILNRLIPQTQTLLMRPNLNQIFDFMEDIADSQIMLHFYCLLVNTIIYYIWRARNDRIFGNLVECFTIVSIRLKKL</sequence>
<proteinExistence type="predicted"/>
<dbReference type="Pfam" id="PF00078">
    <property type="entry name" value="RVT_1"/>
    <property type="match status" value="1"/>
</dbReference>
<dbReference type="PROSITE" id="PS50878">
    <property type="entry name" value="RT_POL"/>
    <property type="match status" value="1"/>
</dbReference>
<dbReference type="AlphaFoldDB" id="A0A2I0XHN0"/>
<dbReference type="PANTHER" id="PTHR33116">
    <property type="entry name" value="REVERSE TRANSCRIPTASE ZINC-BINDING DOMAIN-CONTAINING PROTEIN-RELATED-RELATED"/>
    <property type="match status" value="1"/>
</dbReference>
<accession>A0A2I0XHN0</accession>
<reference evidence="3 4" key="1">
    <citation type="journal article" date="2016" name="Sci. Rep.">
        <title>The Dendrobium catenatum Lindl. genome sequence provides insights into polysaccharide synthase, floral development and adaptive evolution.</title>
        <authorList>
            <person name="Zhang G.Q."/>
            <person name="Xu Q."/>
            <person name="Bian C."/>
            <person name="Tsai W.C."/>
            <person name="Yeh C.M."/>
            <person name="Liu K.W."/>
            <person name="Yoshida K."/>
            <person name="Zhang L.S."/>
            <person name="Chang S.B."/>
            <person name="Chen F."/>
            <person name="Shi Y."/>
            <person name="Su Y.Y."/>
            <person name="Zhang Y.Q."/>
            <person name="Chen L.J."/>
            <person name="Yin Y."/>
            <person name="Lin M."/>
            <person name="Huang H."/>
            <person name="Deng H."/>
            <person name="Wang Z.W."/>
            <person name="Zhu S.L."/>
            <person name="Zhao X."/>
            <person name="Deng C."/>
            <person name="Niu S.C."/>
            <person name="Huang J."/>
            <person name="Wang M."/>
            <person name="Liu G.H."/>
            <person name="Yang H.J."/>
            <person name="Xiao X.J."/>
            <person name="Hsiao Y.Y."/>
            <person name="Wu W.L."/>
            <person name="Chen Y.Y."/>
            <person name="Mitsuda N."/>
            <person name="Ohme-Takagi M."/>
            <person name="Luo Y.B."/>
            <person name="Van de Peer Y."/>
            <person name="Liu Z.J."/>
        </authorList>
    </citation>
    <scope>NUCLEOTIDE SEQUENCE [LARGE SCALE GENOMIC DNA]</scope>
    <source>
        <tissue evidence="3">The whole plant</tissue>
    </source>
</reference>
<evidence type="ECO:0000313" key="4">
    <source>
        <dbReference type="Proteomes" id="UP000233837"/>
    </source>
</evidence>
<evidence type="ECO:0000313" key="3">
    <source>
        <dbReference type="EMBL" id="PKU87427.1"/>
    </source>
</evidence>
<reference evidence="3 4" key="2">
    <citation type="journal article" date="2017" name="Nature">
        <title>The Apostasia genome and the evolution of orchids.</title>
        <authorList>
            <person name="Zhang G.Q."/>
            <person name="Liu K.W."/>
            <person name="Li Z."/>
            <person name="Lohaus R."/>
            <person name="Hsiao Y.Y."/>
            <person name="Niu S.C."/>
            <person name="Wang J.Y."/>
            <person name="Lin Y.C."/>
            <person name="Xu Q."/>
            <person name="Chen L.J."/>
            <person name="Yoshida K."/>
            <person name="Fujiwara S."/>
            <person name="Wang Z.W."/>
            <person name="Zhang Y.Q."/>
            <person name="Mitsuda N."/>
            <person name="Wang M."/>
            <person name="Liu G.H."/>
            <person name="Pecoraro L."/>
            <person name="Huang H.X."/>
            <person name="Xiao X.J."/>
            <person name="Lin M."/>
            <person name="Wu X.Y."/>
            <person name="Wu W.L."/>
            <person name="Chen Y.Y."/>
            <person name="Chang S.B."/>
            <person name="Sakamoto S."/>
            <person name="Ohme-Takagi M."/>
            <person name="Yagi M."/>
            <person name="Zeng S.J."/>
            <person name="Shen C.Y."/>
            <person name="Yeh C.M."/>
            <person name="Luo Y.B."/>
            <person name="Tsai W.C."/>
            <person name="Van de Peer Y."/>
            <person name="Liu Z.J."/>
        </authorList>
    </citation>
    <scope>NUCLEOTIDE SEQUENCE [LARGE SCALE GENOMIC DNA]</scope>
    <source>
        <tissue evidence="3">The whole plant</tissue>
    </source>
</reference>
<keyword evidence="1" id="KW-0812">Transmembrane</keyword>
<name>A0A2I0XHN0_9ASPA</name>